<feature type="domain" description="PRC-barrel" evidence="1">
    <location>
        <begin position="21"/>
        <end position="97"/>
    </location>
</feature>
<proteinExistence type="predicted"/>
<dbReference type="InterPro" id="IPR011033">
    <property type="entry name" value="PRC_barrel-like_sf"/>
</dbReference>
<dbReference type="EMBL" id="JALHBS010000108">
    <property type="protein sequence ID" value="MCP3056842.1"/>
    <property type="molecule type" value="Genomic_DNA"/>
</dbReference>
<dbReference type="Gene3D" id="2.30.30.240">
    <property type="entry name" value="PRC-barrel domain"/>
    <property type="match status" value="1"/>
</dbReference>
<evidence type="ECO:0000313" key="3">
    <source>
        <dbReference type="Proteomes" id="UP001155220"/>
    </source>
</evidence>
<comment type="caution">
    <text evidence="2">The sequence shown here is derived from an EMBL/GenBank/DDBJ whole genome shotgun (WGS) entry which is preliminary data.</text>
</comment>
<evidence type="ECO:0000313" key="2">
    <source>
        <dbReference type="EMBL" id="MCP3056842.1"/>
    </source>
</evidence>
<evidence type="ECO:0000259" key="1">
    <source>
        <dbReference type="Pfam" id="PF05239"/>
    </source>
</evidence>
<protein>
    <submittedName>
        <fullName evidence="2">PRC-barrel domain-containing protein</fullName>
    </submittedName>
</protein>
<reference evidence="2" key="1">
    <citation type="submission" date="2022-03" db="EMBL/GenBank/DDBJ databases">
        <title>Aurantimonas Liuensis sp. Nov., isolated from the hadal seawater of the Mariana Trench.</title>
        <authorList>
            <person name="Liu R."/>
        </authorList>
    </citation>
    <scope>NUCLEOTIDE SEQUENCE</scope>
    <source>
        <strain evidence="2">LRZ36</strain>
    </source>
</reference>
<dbReference type="Proteomes" id="UP001155220">
    <property type="component" value="Unassembled WGS sequence"/>
</dbReference>
<dbReference type="AlphaFoldDB" id="A0A9X2H7I2"/>
<dbReference type="SUPFAM" id="SSF50346">
    <property type="entry name" value="PRC-barrel domain"/>
    <property type="match status" value="1"/>
</dbReference>
<gene>
    <name evidence="2" type="ORF">MJ956_17060</name>
</gene>
<organism evidence="2 3">
    <name type="scientific">Aurantimonas marianensis</name>
    <dbReference type="NCBI Taxonomy" id="2920428"/>
    <lineage>
        <taxon>Bacteria</taxon>
        <taxon>Pseudomonadati</taxon>
        <taxon>Pseudomonadota</taxon>
        <taxon>Alphaproteobacteria</taxon>
        <taxon>Hyphomicrobiales</taxon>
        <taxon>Aurantimonadaceae</taxon>
        <taxon>Aurantimonas</taxon>
    </lineage>
</organism>
<dbReference type="Pfam" id="PF05239">
    <property type="entry name" value="PRC"/>
    <property type="match status" value="1"/>
</dbReference>
<accession>A0A9X2H7I2</accession>
<dbReference type="PANTHER" id="PTHR36505:SF1">
    <property type="entry name" value="BLR1072 PROTEIN"/>
    <property type="match status" value="1"/>
</dbReference>
<keyword evidence="3" id="KW-1185">Reference proteome</keyword>
<dbReference type="PANTHER" id="PTHR36505">
    <property type="entry name" value="BLR1072 PROTEIN"/>
    <property type="match status" value="1"/>
</dbReference>
<sequence>MSSTEGRTIMGKDPDAVGVDDIEASRVSGTEVYNTDGDHLGHIHDLVLGKRDGRVKYAIMSFGGFLGIGEEYHPLPWQVLKYDERQGGYVVGITRDQLEGAPRYAAGTTPSWGDPDYGRRIDDYYRPAYI</sequence>
<dbReference type="RefSeq" id="WP_253965643.1">
    <property type="nucleotide sequence ID" value="NZ_JALHBS010000108.1"/>
</dbReference>
<dbReference type="InterPro" id="IPR027275">
    <property type="entry name" value="PRC-brl_dom"/>
</dbReference>
<name>A0A9X2H7I2_9HYPH</name>